<name>A0A699SMX2_TANCI</name>
<evidence type="ECO:0000256" key="1">
    <source>
        <dbReference type="SAM" id="MobiDB-lite"/>
    </source>
</evidence>
<organism evidence="2">
    <name type="scientific">Tanacetum cinerariifolium</name>
    <name type="common">Dalmatian daisy</name>
    <name type="synonym">Chrysanthemum cinerariifolium</name>
    <dbReference type="NCBI Taxonomy" id="118510"/>
    <lineage>
        <taxon>Eukaryota</taxon>
        <taxon>Viridiplantae</taxon>
        <taxon>Streptophyta</taxon>
        <taxon>Embryophyta</taxon>
        <taxon>Tracheophyta</taxon>
        <taxon>Spermatophyta</taxon>
        <taxon>Magnoliopsida</taxon>
        <taxon>eudicotyledons</taxon>
        <taxon>Gunneridae</taxon>
        <taxon>Pentapetalae</taxon>
        <taxon>asterids</taxon>
        <taxon>campanulids</taxon>
        <taxon>Asterales</taxon>
        <taxon>Asteraceae</taxon>
        <taxon>Asteroideae</taxon>
        <taxon>Anthemideae</taxon>
        <taxon>Anthemidinae</taxon>
        <taxon>Tanacetum</taxon>
    </lineage>
</organism>
<evidence type="ECO:0000313" key="2">
    <source>
        <dbReference type="EMBL" id="GFC98980.1"/>
    </source>
</evidence>
<accession>A0A699SMX2</accession>
<sequence length="89" mass="9612">MLVAPPVPLRPHSPLKGLKRPNKTCFVCKSETHLIKDFSVARVKAVRLSAVSAARINAVKTSAVTAVQHNHTKKGNPHQALKDKGVIDS</sequence>
<feature type="region of interest" description="Disordered" evidence="1">
    <location>
        <begin position="66"/>
        <end position="89"/>
    </location>
</feature>
<feature type="compositionally biased region" description="Basic and acidic residues" evidence="1">
    <location>
        <begin position="80"/>
        <end position="89"/>
    </location>
</feature>
<reference evidence="2" key="1">
    <citation type="journal article" date="2019" name="Sci. Rep.">
        <title>Draft genome of Tanacetum cinerariifolium, the natural source of mosquito coil.</title>
        <authorList>
            <person name="Yamashiro T."/>
            <person name="Shiraishi A."/>
            <person name="Satake H."/>
            <person name="Nakayama K."/>
        </authorList>
    </citation>
    <scope>NUCLEOTIDE SEQUENCE</scope>
</reference>
<protein>
    <submittedName>
        <fullName evidence="2">Uncharacterized protein</fullName>
    </submittedName>
</protein>
<comment type="caution">
    <text evidence="2">The sequence shown here is derived from an EMBL/GenBank/DDBJ whole genome shotgun (WGS) entry which is preliminary data.</text>
</comment>
<gene>
    <name evidence="2" type="ORF">Tci_870950</name>
</gene>
<dbReference type="EMBL" id="BKCJ011175491">
    <property type="protein sequence ID" value="GFC98980.1"/>
    <property type="molecule type" value="Genomic_DNA"/>
</dbReference>
<dbReference type="AlphaFoldDB" id="A0A699SMX2"/>
<feature type="non-terminal residue" evidence="2">
    <location>
        <position position="89"/>
    </location>
</feature>
<proteinExistence type="predicted"/>